<reference evidence="4" key="1">
    <citation type="journal article" date="2023" name="Commun. Biol.">
        <title>Genome analysis of Parmales, the sister group of diatoms, reveals the evolutionary specialization of diatoms from phago-mixotrophs to photoautotrophs.</title>
        <authorList>
            <person name="Ban H."/>
            <person name="Sato S."/>
            <person name="Yoshikawa S."/>
            <person name="Yamada K."/>
            <person name="Nakamura Y."/>
            <person name="Ichinomiya M."/>
            <person name="Sato N."/>
            <person name="Blanc-Mathieu R."/>
            <person name="Endo H."/>
            <person name="Kuwata A."/>
            <person name="Ogata H."/>
        </authorList>
    </citation>
    <scope>NUCLEOTIDE SEQUENCE [LARGE SCALE GENOMIC DNA]</scope>
    <source>
        <strain evidence="4">NIES 3700</strain>
    </source>
</reference>
<feature type="transmembrane region" description="Helical" evidence="2">
    <location>
        <begin position="306"/>
        <end position="324"/>
    </location>
</feature>
<evidence type="ECO:0000256" key="1">
    <source>
        <dbReference type="SAM" id="MobiDB-lite"/>
    </source>
</evidence>
<dbReference type="Gene3D" id="2.10.25.10">
    <property type="entry name" value="Laminin"/>
    <property type="match status" value="1"/>
</dbReference>
<keyword evidence="2" id="KW-0812">Transmembrane</keyword>
<feature type="transmembrane region" description="Helical" evidence="2">
    <location>
        <begin position="283"/>
        <end position="300"/>
    </location>
</feature>
<sequence length="353" mass="38995">MANATADCNYFLRGTILDPCSGHGVCVLEVPNEWVNNIGKCVCEDGWTGSGDLMNGIGMDCHLRIDLLRTWWGVSAACFVFQACFSLWCCSNAFAVQGKAFWKKSSNKAIMNATLFGVLRAIDGFLRFGTGDDSGNNLAIAIVHATAGWLFWGILSAQFCELFLSVVIAQAKMEKGANADAMKAKTARMHSLIKIQKFLAAPAYIVVIIEFFDRNPEHHKILSGVYYALHCFLSYFLVNVIALPVANSFYKILQATPEESQDAKMKVLIGKVFIFCRETRNAGYFNTLCTVSFFFFPFLWNCQAYQIVFAWMSAIPLLCVAAWITSPTKKSGKNGKVNPATTGHTTTTMTSSE</sequence>
<evidence type="ECO:0000256" key="2">
    <source>
        <dbReference type="SAM" id="Phobius"/>
    </source>
</evidence>
<feature type="compositionally biased region" description="Low complexity" evidence="1">
    <location>
        <begin position="341"/>
        <end position="353"/>
    </location>
</feature>
<name>A0A9W7E2S5_9STRA</name>
<feature type="transmembrane region" description="Helical" evidence="2">
    <location>
        <begin position="149"/>
        <end position="171"/>
    </location>
</feature>
<feature type="transmembrane region" description="Helical" evidence="2">
    <location>
        <begin position="109"/>
        <end position="129"/>
    </location>
</feature>
<protein>
    <recommendedName>
        <fullName evidence="5">EGF-like domain-containing protein</fullName>
    </recommendedName>
</protein>
<proteinExistence type="predicted"/>
<keyword evidence="4" id="KW-1185">Reference proteome</keyword>
<evidence type="ECO:0000313" key="3">
    <source>
        <dbReference type="EMBL" id="GMH63723.1"/>
    </source>
</evidence>
<keyword evidence="2" id="KW-0472">Membrane</keyword>
<evidence type="ECO:0000313" key="4">
    <source>
        <dbReference type="Proteomes" id="UP001165122"/>
    </source>
</evidence>
<comment type="caution">
    <text evidence="3">The sequence shown here is derived from an EMBL/GenBank/DDBJ whole genome shotgun (WGS) entry which is preliminary data.</text>
</comment>
<feature type="transmembrane region" description="Helical" evidence="2">
    <location>
        <begin position="72"/>
        <end position="97"/>
    </location>
</feature>
<evidence type="ECO:0008006" key="5">
    <source>
        <dbReference type="Google" id="ProtNLM"/>
    </source>
</evidence>
<feature type="region of interest" description="Disordered" evidence="1">
    <location>
        <begin position="329"/>
        <end position="353"/>
    </location>
</feature>
<accession>A0A9W7E2S5</accession>
<dbReference type="EMBL" id="BRXW01000534">
    <property type="protein sequence ID" value="GMH63723.1"/>
    <property type="molecule type" value="Genomic_DNA"/>
</dbReference>
<organism evidence="3 4">
    <name type="scientific">Triparma laevis f. longispina</name>
    <dbReference type="NCBI Taxonomy" id="1714387"/>
    <lineage>
        <taxon>Eukaryota</taxon>
        <taxon>Sar</taxon>
        <taxon>Stramenopiles</taxon>
        <taxon>Ochrophyta</taxon>
        <taxon>Bolidophyceae</taxon>
        <taxon>Parmales</taxon>
        <taxon>Triparmaceae</taxon>
        <taxon>Triparma</taxon>
    </lineage>
</organism>
<dbReference type="AlphaFoldDB" id="A0A9W7E2S5"/>
<feature type="transmembrane region" description="Helical" evidence="2">
    <location>
        <begin position="192"/>
        <end position="212"/>
    </location>
</feature>
<dbReference type="Proteomes" id="UP001165122">
    <property type="component" value="Unassembled WGS sequence"/>
</dbReference>
<dbReference type="OrthoDB" id="189588at2759"/>
<feature type="transmembrane region" description="Helical" evidence="2">
    <location>
        <begin position="224"/>
        <end position="246"/>
    </location>
</feature>
<keyword evidence="2" id="KW-1133">Transmembrane helix</keyword>
<gene>
    <name evidence="3" type="ORF">TrLO_g569</name>
</gene>